<sequence length="1088" mass="119766">MATNNSFLVEITGQTEFHLGNPSAPIAVDIAVGYRSRITEDATKESFLYATLTSENKNGISVQDIINCCTTKQEVIPEILNAVTFKQFSVTYGSGGIEASEFKIEFNCKIKINESYFDAVITIDYQKNSSKTAFAFGGILSVDEHRFVLNFVQENEAGYVYAAYQNSGKTTIDLRNLAAKFFGDSVTNKMPALSFTLEKFKAFLLYKKEKNTSGLFFGMGADLNLDLEELPLAGPVLTQGNAFGFKEVLAIYANGTFEKEELKRFEGLPPVAIGSGFNITTQLEINGVEEYYALNEGTDQQYKEPEQPQQPAVTSVTPLGDGIIAKAKWKKLDKKIGPVTLQRLGFAYQDSKVVLLLDASMEMKGMGMQLMGFGLGFKLQWPPGMPDFYLEGLGLSYKAPPIEISGAFLHTTAPYKETTIDVYNGGAIIKVSRFTISAIGSYAKVADEASLFIYGVFDGPIGGPAFFFVTGIAAGFGYNRKINVPSINEVALFPLVALAMRPEEDQGLLPLLTSLETPMKNGKKPIEISIGDYWLAVGIKFTSFKLIESFVLLTVNFGTQLEFAILGLSRLSWPEKSMAPEPIVYVELAILAHFGPGSDVISVEAVITPNSYVLSKDCKLSGGFAFYTWIKGLHEGDFVITLGGYHPKFVKPAHYPTVPRLALSWKISSLVSIKGEMYYALTASAIMAGGKWEVLFKTSIISASIVIWADMLISWAPFHYYIDMGITVKIEADIKILFVRIHFSFEMGAELHIWGPPFAGEAYVDWTIFSFTIPFGDHSKKAPKKLLWEEFATGFIPQKKNNGPVNARLKEGKANTVSNPDPTNITISNGLIEVKGEAKFPIINPHQLAITIDSFIPVSELKINDKEVPESTVIKSETGNIIYANREKNIGIRPCGFTKGTVAFEMNVDVVLNNTKMDVMVSGIAKGVAEALWGGEESKSNNANPGTSKVLTNVLSGVIIQPPVLPQVAQIRTFDFSVLFDASKGTFDWKFTLAKTGEAYHAFEVLGYYDEVNNIKVTGILEKTYDESSVKEKREKMVALLKTGFDESFPDIDEEAINRNMTNDDDYFTGIPVICEIGQLPQYSTDVE</sequence>
<keyword evidence="3" id="KW-1185">Reference proteome</keyword>
<dbReference type="Proteomes" id="UP001059844">
    <property type="component" value="Chromosome"/>
</dbReference>
<dbReference type="InterPro" id="IPR046538">
    <property type="entry name" value="DUF6603"/>
</dbReference>
<proteinExistence type="predicted"/>
<reference evidence="2" key="1">
    <citation type="submission" date="2022-07" db="EMBL/GenBank/DDBJ databases">
        <title>Isolation, identification, and degradation of a PFOSA degrading strain from sewage treatment plant.</title>
        <authorList>
            <person name="Zhang L."/>
            <person name="Huo Y."/>
        </authorList>
    </citation>
    <scope>NUCLEOTIDE SEQUENCE</scope>
    <source>
        <strain evidence="2">C1</strain>
    </source>
</reference>
<dbReference type="Pfam" id="PF20248">
    <property type="entry name" value="DUF6603"/>
    <property type="match status" value="1"/>
</dbReference>
<feature type="domain" description="DUF6603" evidence="1">
    <location>
        <begin position="332"/>
        <end position="801"/>
    </location>
</feature>
<evidence type="ECO:0000313" key="3">
    <source>
        <dbReference type="Proteomes" id="UP001059844"/>
    </source>
</evidence>
<evidence type="ECO:0000313" key="2">
    <source>
        <dbReference type="EMBL" id="UUC45156.1"/>
    </source>
</evidence>
<gene>
    <name evidence="2" type="ORF">NOX80_16215</name>
</gene>
<evidence type="ECO:0000259" key="1">
    <source>
        <dbReference type="Pfam" id="PF20248"/>
    </source>
</evidence>
<dbReference type="EMBL" id="CP101751">
    <property type="protein sequence ID" value="UUC45156.1"/>
    <property type="molecule type" value="Genomic_DNA"/>
</dbReference>
<accession>A0ABY5IUK9</accession>
<organism evidence="2 3">
    <name type="scientific">Flavobacterium cerinum</name>
    <dbReference type="NCBI Taxonomy" id="2502784"/>
    <lineage>
        <taxon>Bacteria</taxon>
        <taxon>Pseudomonadati</taxon>
        <taxon>Bacteroidota</taxon>
        <taxon>Flavobacteriia</taxon>
        <taxon>Flavobacteriales</taxon>
        <taxon>Flavobacteriaceae</taxon>
        <taxon>Flavobacterium</taxon>
    </lineage>
</organism>
<protein>
    <recommendedName>
        <fullName evidence="1">DUF6603 domain-containing protein</fullName>
    </recommendedName>
</protein>
<dbReference type="RefSeq" id="WP_256550847.1">
    <property type="nucleotide sequence ID" value="NZ_CP101751.1"/>
</dbReference>
<name>A0ABY5IUK9_9FLAO</name>